<evidence type="ECO:0000256" key="10">
    <source>
        <dbReference type="PIRSR" id="PIRSR000018-51"/>
    </source>
</evidence>
<keyword evidence="5" id="KW-0732">Signal</keyword>
<feature type="compositionally biased region" description="Low complexity" evidence="11">
    <location>
        <begin position="484"/>
        <end position="493"/>
    </location>
</feature>
<feature type="domain" description="Cytochrome c" evidence="12">
    <location>
        <begin position="362"/>
        <end position="452"/>
    </location>
</feature>
<feature type="compositionally biased region" description="Basic and acidic residues" evidence="11">
    <location>
        <begin position="464"/>
        <end position="483"/>
    </location>
</feature>
<dbReference type="OrthoDB" id="9811281at2"/>
<dbReference type="AlphaFoldDB" id="A0A5C4LCC2"/>
<dbReference type="Pfam" id="PF00034">
    <property type="entry name" value="Cytochrom_C"/>
    <property type="match status" value="1"/>
</dbReference>
<dbReference type="PROSITE" id="PS51007">
    <property type="entry name" value="CYTC"/>
    <property type="match status" value="2"/>
</dbReference>
<dbReference type="GO" id="GO:0016614">
    <property type="term" value="F:oxidoreductase activity, acting on CH-OH group of donors"/>
    <property type="evidence" value="ECO:0007669"/>
    <property type="project" value="InterPro"/>
</dbReference>
<dbReference type="PIRSF" id="PIRSF000018">
    <property type="entry name" value="Mb_ADH_cyt_c"/>
    <property type="match status" value="1"/>
</dbReference>
<evidence type="ECO:0000313" key="14">
    <source>
        <dbReference type="Proteomes" id="UP000305267"/>
    </source>
</evidence>
<dbReference type="InterPro" id="IPR051459">
    <property type="entry name" value="Cytochrome_c-type_DH"/>
</dbReference>
<keyword evidence="7 10" id="KW-0408">Iron</keyword>
<dbReference type="InterPro" id="IPR036909">
    <property type="entry name" value="Cyt_c-like_dom_sf"/>
</dbReference>
<proteinExistence type="predicted"/>
<feature type="binding site" description="axial binding residue" evidence="10">
    <location>
        <position position="254"/>
    </location>
    <ligand>
        <name>heme c</name>
        <dbReference type="ChEBI" id="CHEBI:61717"/>
        <label>2</label>
    </ligand>
    <ligandPart>
        <name>Fe</name>
        <dbReference type="ChEBI" id="CHEBI:18248"/>
    </ligandPart>
</feature>
<dbReference type="Pfam" id="PF13442">
    <property type="entry name" value="Cytochrome_CBB3"/>
    <property type="match status" value="1"/>
</dbReference>
<protein>
    <submittedName>
        <fullName evidence="13">C-type cytochrome</fullName>
    </submittedName>
</protein>
<dbReference type="Proteomes" id="UP000305267">
    <property type="component" value="Unassembled WGS sequence"/>
</dbReference>
<evidence type="ECO:0000256" key="7">
    <source>
        <dbReference type="ARBA" id="ARBA00023004"/>
    </source>
</evidence>
<reference evidence="13 14" key="1">
    <citation type="submission" date="2019-06" db="EMBL/GenBank/DDBJ databases">
        <title>Genome of Methylobacterium sp. 17Sr1-39.</title>
        <authorList>
            <person name="Seo T."/>
        </authorList>
    </citation>
    <scope>NUCLEOTIDE SEQUENCE [LARGE SCALE GENOMIC DNA]</scope>
    <source>
        <strain evidence="13 14">17Sr1-39</strain>
    </source>
</reference>
<comment type="subcellular location">
    <subcellularLocation>
        <location evidence="1">Cell membrane</location>
    </subcellularLocation>
</comment>
<dbReference type="GO" id="GO:0020037">
    <property type="term" value="F:heme binding"/>
    <property type="evidence" value="ECO:0007669"/>
    <property type="project" value="InterPro"/>
</dbReference>
<evidence type="ECO:0000256" key="5">
    <source>
        <dbReference type="ARBA" id="ARBA00022729"/>
    </source>
</evidence>
<feature type="domain" description="Cytochrome c" evidence="12">
    <location>
        <begin position="85"/>
        <end position="188"/>
    </location>
</feature>
<comment type="caution">
    <text evidence="13">The sequence shown here is derived from an EMBL/GenBank/DDBJ whole genome shotgun (WGS) entry which is preliminary data.</text>
</comment>
<comment type="cofactor">
    <cofactor evidence="9">
        <name>heme c</name>
        <dbReference type="ChEBI" id="CHEBI:61717"/>
    </cofactor>
    <text evidence="9">Binds 3 heme c groups covalently per subunit.</text>
</comment>
<feature type="binding site" description="covalent" evidence="9">
    <location>
        <position position="375"/>
    </location>
    <ligand>
        <name>heme c</name>
        <dbReference type="ChEBI" id="CHEBI:61717"/>
        <label>3</label>
    </ligand>
</feature>
<dbReference type="InterPro" id="IPR009056">
    <property type="entry name" value="Cyt_c-like_dom"/>
</dbReference>
<organism evidence="13 14">
    <name type="scientific">Methylobacterium terricola</name>
    <dbReference type="NCBI Taxonomy" id="2583531"/>
    <lineage>
        <taxon>Bacteria</taxon>
        <taxon>Pseudomonadati</taxon>
        <taxon>Pseudomonadota</taxon>
        <taxon>Alphaproteobacteria</taxon>
        <taxon>Hyphomicrobiales</taxon>
        <taxon>Methylobacteriaceae</taxon>
        <taxon>Methylobacterium</taxon>
    </lineage>
</organism>
<dbReference type="PANTHER" id="PTHR35008">
    <property type="entry name" value="BLL4482 PROTEIN-RELATED"/>
    <property type="match status" value="1"/>
</dbReference>
<evidence type="ECO:0000313" key="13">
    <source>
        <dbReference type="EMBL" id="TNC09380.1"/>
    </source>
</evidence>
<evidence type="ECO:0000259" key="12">
    <source>
        <dbReference type="PROSITE" id="PS51007"/>
    </source>
</evidence>
<feature type="binding site" description="axial binding residue" evidence="10">
    <location>
        <position position="379"/>
    </location>
    <ligand>
        <name>heme c</name>
        <dbReference type="ChEBI" id="CHEBI:61717"/>
        <label>3</label>
    </ligand>
    <ligandPart>
        <name>Fe</name>
        <dbReference type="ChEBI" id="CHEBI:18248"/>
    </ligandPart>
</feature>
<evidence type="ECO:0000256" key="2">
    <source>
        <dbReference type="ARBA" id="ARBA00022475"/>
    </source>
</evidence>
<dbReference type="PANTHER" id="PTHR35008:SF8">
    <property type="entry name" value="ALCOHOL DEHYDROGENASE CYTOCHROME C SUBUNIT"/>
    <property type="match status" value="1"/>
</dbReference>
<feature type="binding site" description="covalent" evidence="9">
    <location>
        <position position="99"/>
    </location>
    <ligand>
        <name>heme c</name>
        <dbReference type="ChEBI" id="CHEBI:61717"/>
        <label>1</label>
    </ligand>
</feature>
<evidence type="ECO:0000256" key="8">
    <source>
        <dbReference type="ARBA" id="ARBA00023136"/>
    </source>
</evidence>
<dbReference type="Gene3D" id="1.10.760.10">
    <property type="entry name" value="Cytochrome c-like domain"/>
    <property type="match status" value="2"/>
</dbReference>
<keyword evidence="4 10" id="KW-0479">Metal-binding</keyword>
<evidence type="ECO:0000256" key="11">
    <source>
        <dbReference type="SAM" id="MobiDB-lite"/>
    </source>
</evidence>
<feature type="binding site" description="covalent" evidence="9">
    <location>
        <position position="253"/>
    </location>
    <ligand>
        <name>heme c</name>
        <dbReference type="ChEBI" id="CHEBI:61717"/>
        <label>2</label>
    </ligand>
</feature>
<dbReference type="InterPro" id="IPR014353">
    <property type="entry name" value="Membr-bd_ADH_cyt_c"/>
</dbReference>
<feature type="binding site" description="covalent" evidence="9">
    <location>
        <position position="250"/>
    </location>
    <ligand>
        <name>heme c</name>
        <dbReference type="ChEBI" id="CHEBI:61717"/>
        <label>2</label>
    </ligand>
</feature>
<feature type="region of interest" description="Disordered" evidence="11">
    <location>
        <begin position="458"/>
        <end position="493"/>
    </location>
</feature>
<evidence type="ECO:0000256" key="1">
    <source>
        <dbReference type="ARBA" id="ARBA00004236"/>
    </source>
</evidence>
<keyword evidence="2" id="KW-1003">Cell membrane</keyword>
<evidence type="ECO:0000256" key="6">
    <source>
        <dbReference type="ARBA" id="ARBA00022737"/>
    </source>
</evidence>
<dbReference type="GO" id="GO:0005886">
    <property type="term" value="C:plasma membrane"/>
    <property type="evidence" value="ECO:0007669"/>
    <property type="project" value="UniProtKB-SubCell"/>
</dbReference>
<feature type="binding site" description="covalent" evidence="9">
    <location>
        <position position="378"/>
    </location>
    <ligand>
        <name>heme c</name>
        <dbReference type="ChEBI" id="CHEBI:61717"/>
        <label>3</label>
    </ligand>
</feature>
<feature type="binding site" description="axial binding residue" evidence="10">
    <location>
        <position position="103"/>
    </location>
    <ligand>
        <name>heme c</name>
        <dbReference type="ChEBI" id="CHEBI:61717"/>
        <label>1</label>
    </ligand>
    <ligandPart>
        <name>Fe</name>
        <dbReference type="ChEBI" id="CHEBI:18248"/>
    </ligandPart>
</feature>
<keyword evidence="8" id="KW-0472">Membrane</keyword>
<keyword evidence="6" id="KW-0677">Repeat</keyword>
<feature type="binding site" description="covalent" evidence="9">
    <location>
        <position position="102"/>
    </location>
    <ligand>
        <name>heme c</name>
        <dbReference type="ChEBI" id="CHEBI:61717"/>
        <label>1</label>
    </ligand>
</feature>
<dbReference type="EMBL" id="VDDA01000017">
    <property type="protein sequence ID" value="TNC09380.1"/>
    <property type="molecule type" value="Genomic_DNA"/>
</dbReference>
<sequence>MAGERWRRRPAAAARRNRDRKRRLCRCRTGLSGTTRHGRSARVQRRRIAVWLAAAALASAAGLGLAAWRPALPPGGPSPAETAPDLVRQGAVLASLGYCASCHTAEGGRPYAGGRGIATPFGTINATNITPDPETGLGHWTLAAFTRAMREGVDRDGRHLYPAFPYTHYAGLSEPDIAALYAFVMTREPVRAEAKANALPFPLSWRPLIAGWKLLFVRTPTIPGATAPADPRRDPEWHRGAYLAEALSHCGACHTPRNWLGAEIRSRAYAGGVADGWWAPPLDRSSPSPLPWSRDDLARYLADWDPLHGGAAGPMRPVVDAHRAVPAGEIRALAAYVATLYGPGPDGSRTGPVDRAVATEASALTRGAATYAGACAVCHESGGGAAGGVPYTTPSLGHRTTLRAPDARNLILVLRDGIAPRDHAPGPIMPAYGTLLTQAQMTDLAAYLRARFSPDGPWPTLDATVRDVMRDARPRDPQTRDPSPRAARAGPSP</sequence>
<dbReference type="GO" id="GO:0005506">
    <property type="term" value="F:iron ion binding"/>
    <property type="evidence" value="ECO:0007669"/>
    <property type="project" value="InterPro"/>
</dbReference>
<feature type="region of interest" description="Disordered" evidence="11">
    <location>
        <begin position="1"/>
        <end position="20"/>
    </location>
</feature>
<accession>A0A5C4LCC2</accession>
<evidence type="ECO:0000256" key="4">
    <source>
        <dbReference type="ARBA" id="ARBA00022723"/>
    </source>
</evidence>
<name>A0A5C4LCC2_9HYPH</name>
<evidence type="ECO:0000256" key="3">
    <source>
        <dbReference type="ARBA" id="ARBA00022617"/>
    </source>
</evidence>
<keyword evidence="3 9" id="KW-0349">Heme</keyword>
<keyword evidence="14" id="KW-1185">Reference proteome</keyword>
<evidence type="ECO:0000256" key="9">
    <source>
        <dbReference type="PIRSR" id="PIRSR000018-50"/>
    </source>
</evidence>
<dbReference type="GO" id="GO:0009055">
    <property type="term" value="F:electron transfer activity"/>
    <property type="evidence" value="ECO:0007669"/>
    <property type="project" value="InterPro"/>
</dbReference>
<gene>
    <name evidence="13" type="ORF">FF100_26450</name>
</gene>
<dbReference type="SUPFAM" id="SSF46626">
    <property type="entry name" value="Cytochrome c"/>
    <property type="match status" value="3"/>
</dbReference>